<dbReference type="EMBL" id="CACVBM020001206">
    <property type="protein sequence ID" value="CAA7039109.1"/>
    <property type="molecule type" value="Genomic_DNA"/>
</dbReference>
<dbReference type="AlphaFoldDB" id="A0A6D2J7I1"/>
<protein>
    <recommendedName>
        <fullName evidence="1">Reverse transcriptase domain-containing protein</fullName>
    </recommendedName>
</protein>
<dbReference type="Pfam" id="PF00078">
    <property type="entry name" value="RVT_1"/>
    <property type="match status" value="1"/>
</dbReference>
<feature type="domain" description="Reverse transcriptase" evidence="1">
    <location>
        <begin position="73"/>
        <end position="180"/>
    </location>
</feature>
<reference evidence="2" key="1">
    <citation type="submission" date="2020-01" db="EMBL/GenBank/DDBJ databases">
        <authorList>
            <person name="Mishra B."/>
        </authorList>
    </citation>
    <scope>NUCLEOTIDE SEQUENCE [LARGE SCALE GENOMIC DNA]</scope>
</reference>
<dbReference type="InterPro" id="IPR043502">
    <property type="entry name" value="DNA/RNA_pol_sf"/>
</dbReference>
<evidence type="ECO:0000313" key="2">
    <source>
        <dbReference type="EMBL" id="CAA7039109.1"/>
    </source>
</evidence>
<name>A0A6D2J7I1_9BRAS</name>
<dbReference type="PANTHER" id="PTHR46890">
    <property type="entry name" value="NON-LTR RETROLELEMENT REVERSE TRANSCRIPTASE-LIKE PROTEIN-RELATED"/>
    <property type="match status" value="1"/>
</dbReference>
<organism evidence="2 3">
    <name type="scientific">Microthlaspi erraticum</name>
    <dbReference type="NCBI Taxonomy" id="1685480"/>
    <lineage>
        <taxon>Eukaryota</taxon>
        <taxon>Viridiplantae</taxon>
        <taxon>Streptophyta</taxon>
        <taxon>Embryophyta</taxon>
        <taxon>Tracheophyta</taxon>
        <taxon>Spermatophyta</taxon>
        <taxon>Magnoliopsida</taxon>
        <taxon>eudicotyledons</taxon>
        <taxon>Gunneridae</taxon>
        <taxon>Pentapetalae</taxon>
        <taxon>rosids</taxon>
        <taxon>malvids</taxon>
        <taxon>Brassicales</taxon>
        <taxon>Brassicaceae</taxon>
        <taxon>Coluteocarpeae</taxon>
        <taxon>Microthlaspi</taxon>
    </lineage>
</organism>
<evidence type="ECO:0000313" key="3">
    <source>
        <dbReference type="Proteomes" id="UP000467841"/>
    </source>
</evidence>
<dbReference type="SUPFAM" id="SSF56672">
    <property type="entry name" value="DNA/RNA polymerases"/>
    <property type="match status" value="1"/>
</dbReference>
<gene>
    <name evidence="2" type="ORF">MERR_LOCUS26344</name>
</gene>
<dbReference type="OrthoDB" id="1937198at2759"/>
<keyword evidence="3" id="KW-1185">Reference proteome</keyword>
<accession>A0A6D2J7I1</accession>
<dbReference type="InterPro" id="IPR052343">
    <property type="entry name" value="Retrotransposon-Effector_Assoc"/>
</dbReference>
<dbReference type="PANTHER" id="PTHR46890:SF28">
    <property type="entry name" value="REVERSE TRANSCRIPTASE DOMAIN-CONTAINING PROTEIN"/>
    <property type="match status" value="1"/>
</dbReference>
<sequence length="186" mass="21440">MNESLVRIITKEEIKEAVFSIKPSTAPGPDGMSGLFFQHYWDIIETQVISEVQNFFETGVFPEEWNYTHLCLIPKTTHPVEMSNLRPISLCSVLYKIISKILVKRLQPILPSIVSEYQSAFVSERMITYNILMAHELVHSLNSHDRISKDYMTVKSDMSKAYNRVEWSYLRALLVALGFHERVSGL</sequence>
<evidence type="ECO:0000259" key="1">
    <source>
        <dbReference type="Pfam" id="PF00078"/>
    </source>
</evidence>
<comment type="caution">
    <text evidence="2">The sequence shown here is derived from an EMBL/GenBank/DDBJ whole genome shotgun (WGS) entry which is preliminary data.</text>
</comment>
<proteinExistence type="predicted"/>
<dbReference type="Proteomes" id="UP000467841">
    <property type="component" value="Unassembled WGS sequence"/>
</dbReference>
<dbReference type="InterPro" id="IPR000477">
    <property type="entry name" value="RT_dom"/>
</dbReference>